<dbReference type="Proteomes" id="UP000594638">
    <property type="component" value="Unassembled WGS sequence"/>
</dbReference>
<gene>
    <name evidence="1" type="ORF">OLEA9_A026753</name>
</gene>
<comment type="caution">
    <text evidence="1">The sequence shown here is derived from an EMBL/GenBank/DDBJ whole genome shotgun (WGS) entry which is preliminary data.</text>
</comment>
<reference evidence="1 2" key="1">
    <citation type="submission" date="2019-12" db="EMBL/GenBank/DDBJ databases">
        <authorList>
            <person name="Alioto T."/>
            <person name="Alioto T."/>
            <person name="Gomez Garrido J."/>
        </authorList>
    </citation>
    <scope>NUCLEOTIDE SEQUENCE [LARGE SCALE GENOMIC DNA]</scope>
</reference>
<dbReference type="AlphaFoldDB" id="A0A8S0TL30"/>
<keyword evidence="2" id="KW-1185">Reference proteome</keyword>
<sequence>MKSDKTQTHYPLPSKLEIRPACSTAVAQPAICSTSSIDRLAILHPCHRTKKCPNSNVAKIYSRPPSRD</sequence>
<evidence type="ECO:0000313" key="1">
    <source>
        <dbReference type="EMBL" id="CAA3006640.1"/>
    </source>
</evidence>
<organism evidence="1 2">
    <name type="scientific">Olea europaea subsp. europaea</name>
    <dbReference type="NCBI Taxonomy" id="158383"/>
    <lineage>
        <taxon>Eukaryota</taxon>
        <taxon>Viridiplantae</taxon>
        <taxon>Streptophyta</taxon>
        <taxon>Embryophyta</taxon>
        <taxon>Tracheophyta</taxon>
        <taxon>Spermatophyta</taxon>
        <taxon>Magnoliopsida</taxon>
        <taxon>eudicotyledons</taxon>
        <taxon>Gunneridae</taxon>
        <taxon>Pentapetalae</taxon>
        <taxon>asterids</taxon>
        <taxon>lamiids</taxon>
        <taxon>Lamiales</taxon>
        <taxon>Oleaceae</taxon>
        <taxon>Oleeae</taxon>
        <taxon>Olea</taxon>
    </lineage>
</organism>
<dbReference type="EMBL" id="CACTIH010007262">
    <property type="protein sequence ID" value="CAA3006640.1"/>
    <property type="molecule type" value="Genomic_DNA"/>
</dbReference>
<protein>
    <submittedName>
        <fullName evidence="1">Uncharacterized protein</fullName>
    </submittedName>
</protein>
<name>A0A8S0TL30_OLEEU</name>
<dbReference type="Gramene" id="OE9A026753T1">
    <property type="protein sequence ID" value="OE9A026753C1"/>
    <property type="gene ID" value="OE9A026753"/>
</dbReference>
<proteinExistence type="predicted"/>
<accession>A0A8S0TL30</accession>
<evidence type="ECO:0000313" key="2">
    <source>
        <dbReference type="Proteomes" id="UP000594638"/>
    </source>
</evidence>